<name>A0ABS7TUY2_9BACT</name>
<gene>
    <name evidence="2" type="ORF">K7C98_22525</name>
</gene>
<protein>
    <submittedName>
        <fullName evidence="2">Uncharacterized protein</fullName>
    </submittedName>
</protein>
<keyword evidence="1" id="KW-0812">Transmembrane</keyword>
<dbReference type="EMBL" id="JAIRAU010000028">
    <property type="protein sequence ID" value="MBZ5712029.1"/>
    <property type="molecule type" value="Genomic_DNA"/>
</dbReference>
<dbReference type="Proteomes" id="UP001139031">
    <property type="component" value="Unassembled WGS sequence"/>
</dbReference>
<accession>A0ABS7TUY2</accession>
<keyword evidence="1" id="KW-0472">Membrane</keyword>
<organism evidence="2 3">
    <name type="scientific">Nannocystis pusilla</name>
    <dbReference type="NCBI Taxonomy" id="889268"/>
    <lineage>
        <taxon>Bacteria</taxon>
        <taxon>Pseudomonadati</taxon>
        <taxon>Myxococcota</taxon>
        <taxon>Polyangia</taxon>
        <taxon>Nannocystales</taxon>
        <taxon>Nannocystaceae</taxon>
        <taxon>Nannocystis</taxon>
    </lineage>
</organism>
<dbReference type="RefSeq" id="WP_224193790.1">
    <property type="nucleotide sequence ID" value="NZ_JAIRAU010000028.1"/>
</dbReference>
<evidence type="ECO:0000313" key="3">
    <source>
        <dbReference type="Proteomes" id="UP001139031"/>
    </source>
</evidence>
<keyword evidence="3" id="KW-1185">Reference proteome</keyword>
<reference evidence="2" key="1">
    <citation type="submission" date="2021-08" db="EMBL/GenBank/DDBJ databases">
        <authorList>
            <person name="Stevens D.C."/>
        </authorList>
    </citation>
    <scope>NUCLEOTIDE SEQUENCE</scope>
    <source>
        <strain evidence="2">DSM 53165</strain>
    </source>
</reference>
<evidence type="ECO:0000256" key="1">
    <source>
        <dbReference type="SAM" id="Phobius"/>
    </source>
</evidence>
<comment type="caution">
    <text evidence="2">The sequence shown here is derived from an EMBL/GenBank/DDBJ whole genome shotgun (WGS) entry which is preliminary data.</text>
</comment>
<sequence length="51" mass="5188">MQIHGPGYCSCHAPSPATPGAAPSTGFFVLILSLSLVLIGLVVQGVIPLAW</sequence>
<keyword evidence="1" id="KW-1133">Transmembrane helix</keyword>
<feature type="transmembrane region" description="Helical" evidence="1">
    <location>
        <begin position="27"/>
        <end position="50"/>
    </location>
</feature>
<evidence type="ECO:0000313" key="2">
    <source>
        <dbReference type="EMBL" id="MBZ5712029.1"/>
    </source>
</evidence>
<proteinExistence type="predicted"/>